<name>A0ABW2JZV0_9BACI</name>
<reference evidence="2" key="1">
    <citation type="journal article" date="2019" name="Int. J. Syst. Evol. Microbiol.">
        <title>The Global Catalogue of Microorganisms (GCM) 10K type strain sequencing project: providing services to taxonomists for standard genome sequencing and annotation.</title>
        <authorList>
            <consortium name="The Broad Institute Genomics Platform"/>
            <consortium name="The Broad Institute Genome Sequencing Center for Infectious Disease"/>
            <person name="Wu L."/>
            <person name="Ma J."/>
        </authorList>
    </citation>
    <scope>NUCLEOTIDE SEQUENCE [LARGE SCALE GENOMIC DNA]</scope>
    <source>
        <strain evidence="2">CCUG 73951</strain>
    </source>
</reference>
<organism evidence="1 2">
    <name type="scientific">Halobacillus campisalis</name>
    <dbReference type="NCBI Taxonomy" id="435909"/>
    <lineage>
        <taxon>Bacteria</taxon>
        <taxon>Bacillati</taxon>
        <taxon>Bacillota</taxon>
        <taxon>Bacilli</taxon>
        <taxon>Bacillales</taxon>
        <taxon>Bacillaceae</taxon>
        <taxon>Halobacillus</taxon>
    </lineage>
</organism>
<comment type="caution">
    <text evidence="1">The sequence shown here is derived from an EMBL/GenBank/DDBJ whole genome shotgun (WGS) entry which is preliminary data.</text>
</comment>
<evidence type="ECO:0000313" key="1">
    <source>
        <dbReference type="EMBL" id="MFC7319445.1"/>
    </source>
</evidence>
<dbReference type="NCBIfam" id="NF040878">
    <property type="entry name" value="SE1561_fam"/>
    <property type="match status" value="1"/>
</dbReference>
<accession>A0ABW2JZV0</accession>
<gene>
    <name evidence="1" type="ORF">ACFQMN_00930</name>
</gene>
<dbReference type="InterPro" id="IPR047670">
    <property type="entry name" value="YfjT-like"/>
</dbReference>
<protein>
    <submittedName>
        <fullName evidence="1">SE1561 family protein</fullName>
    </submittedName>
</protein>
<sequence length="64" mass="7740">MGKAADNKVDQFRYVKNRIQMLNEVVSSMDPDHMDMGDYNRVLEMIEQLQLKMTRFKQDWQKDE</sequence>
<dbReference type="EMBL" id="JBHTBY010000001">
    <property type="protein sequence ID" value="MFC7319445.1"/>
    <property type="molecule type" value="Genomic_DNA"/>
</dbReference>
<keyword evidence="2" id="KW-1185">Reference proteome</keyword>
<proteinExistence type="predicted"/>
<dbReference type="RefSeq" id="WP_289216193.1">
    <property type="nucleotide sequence ID" value="NZ_JAPVRC010000005.1"/>
</dbReference>
<dbReference type="Proteomes" id="UP001596494">
    <property type="component" value="Unassembled WGS sequence"/>
</dbReference>
<evidence type="ECO:0000313" key="2">
    <source>
        <dbReference type="Proteomes" id="UP001596494"/>
    </source>
</evidence>